<dbReference type="Proteomes" id="UP001431783">
    <property type="component" value="Unassembled WGS sequence"/>
</dbReference>
<proteinExistence type="predicted"/>
<keyword evidence="1 2" id="KW-0728">SH3 domain</keyword>
<dbReference type="EMBL" id="JARQZJ010000075">
    <property type="protein sequence ID" value="KAK9882372.1"/>
    <property type="molecule type" value="Genomic_DNA"/>
</dbReference>
<keyword evidence="5" id="KW-1185">Reference proteome</keyword>
<dbReference type="InterPro" id="IPR037362">
    <property type="entry name" value="CAS_fam"/>
</dbReference>
<dbReference type="FunFam" id="2.30.30.40:FF:000009">
    <property type="entry name" value="Breast cancer anti-estrogen resistance 1"/>
    <property type="match status" value="1"/>
</dbReference>
<sequence length="100" mass="11473">MPQLVENQNSMAHALFDNVPDSPDELAFRKGDILLVLEQNITNIEGWWLCSFRGQQGICPANRLRLLPNFYDIPQRDTSLQDISALQRNCGRSQPEQVIY</sequence>
<comment type="caution">
    <text evidence="4">The sequence shown here is derived from an EMBL/GenBank/DDBJ whole genome shotgun (WGS) entry which is preliminary data.</text>
</comment>
<name>A0AAW1UFL1_9CUCU</name>
<gene>
    <name evidence="4" type="ORF">WA026_020896</name>
</gene>
<dbReference type="InterPro" id="IPR036028">
    <property type="entry name" value="SH3-like_dom_sf"/>
</dbReference>
<dbReference type="PRINTS" id="PR00452">
    <property type="entry name" value="SH3DOMAIN"/>
</dbReference>
<dbReference type="PANTHER" id="PTHR10654:SF18">
    <property type="entry name" value="IP17195P"/>
    <property type="match status" value="1"/>
</dbReference>
<protein>
    <recommendedName>
        <fullName evidence="3">SH3 domain-containing protein</fullName>
    </recommendedName>
</protein>
<dbReference type="Pfam" id="PF14604">
    <property type="entry name" value="SH3_9"/>
    <property type="match status" value="1"/>
</dbReference>
<organism evidence="4 5">
    <name type="scientific">Henosepilachna vigintioctopunctata</name>
    <dbReference type="NCBI Taxonomy" id="420089"/>
    <lineage>
        <taxon>Eukaryota</taxon>
        <taxon>Metazoa</taxon>
        <taxon>Ecdysozoa</taxon>
        <taxon>Arthropoda</taxon>
        <taxon>Hexapoda</taxon>
        <taxon>Insecta</taxon>
        <taxon>Pterygota</taxon>
        <taxon>Neoptera</taxon>
        <taxon>Endopterygota</taxon>
        <taxon>Coleoptera</taxon>
        <taxon>Polyphaga</taxon>
        <taxon>Cucujiformia</taxon>
        <taxon>Coccinelloidea</taxon>
        <taxon>Coccinellidae</taxon>
        <taxon>Epilachninae</taxon>
        <taxon>Epilachnini</taxon>
        <taxon>Henosepilachna</taxon>
    </lineage>
</organism>
<dbReference type="PROSITE" id="PS50002">
    <property type="entry name" value="SH3"/>
    <property type="match status" value="1"/>
</dbReference>
<feature type="domain" description="SH3" evidence="3">
    <location>
        <begin position="7"/>
        <end position="69"/>
    </location>
</feature>
<accession>A0AAW1UFL1</accession>
<dbReference type="Gene3D" id="2.30.30.40">
    <property type="entry name" value="SH3 Domains"/>
    <property type="match status" value="1"/>
</dbReference>
<dbReference type="GO" id="GO:0005737">
    <property type="term" value="C:cytoplasm"/>
    <property type="evidence" value="ECO:0007669"/>
    <property type="project" value="TreeGrafter"/>
</dbReference>
<reference evidence="4 5" key="1">
    <citation type="submission" date="2023-03" db="EMBL/GenBank/DDBJ databases">
        <title>Genome insight into feeding habits of ladybird beetles.</title>
        <authorList>
            <person name="Li H.-S."/>
            <person name="Huang Y.-H."/>
            <person name="Pang H."/>
        </authorList>
    </citation>
    <scope>NUCLEOTIDE SEQUENCE [LARGE SCALE GENOMIC DNA]</scope>
    <source>
        <strain evidence="4">SYSU_2023b</strain>
        <tissue evidence="4">Whole body</tissue>
    </source>
</reference>
<dbReference type="GO" id="GO:0007169">
    <property type="term" value="P:cell surface receptor protein tyrosine kinase signaling pathway"/>
    <property type="evidence" value="ECO:0007669"/>
    <property type="project" value="TreeGrafter"/>
</dbReference>
<dbReference type="SUPFAM" id="SSF50044">
    <property type="entry name" value="SH3-domain"/>
    <property type="match status" value="1"/>
</dbReference>
<evidence type="ECO:0000313" key="4">
    <source>
        <dbReference type="EMBL" id="KAK9882372.1"/>
    </source>
</evidence>
<evidence type="ECO:0000256" key="2">
    <source>
        <dbReference type="PROSITE-ProRule" id="PRU00192"/>
    </source>
</evidence>
<evidence type="ECO:0000313" key="5">
    <source>
        <dbReference type="Proteomes" id="UP001431783"/>
    </source>
</evidence>
<evidence type="ECO:0000256" key="1">
    <source>
        <dbReference type="ARBA" id="ARBA00022443"/>
    </source>
</evidence>
<dbReference type="AlphaFoldDB" id="A0AAW1UFL1"/>
<dbReference type="GO" id="GO:0016477">
    <property type="term" value="P:cell migration"/>
    <property type="evidence" value="ECO:0007669"/>
    <property type="project" value="TreeGrafter"/>
</dbReference>
<dbReference type="PANTHER" id="PTHR10654">
    <property type="entry name" value="CAS SCAFFOLDING PROTEIN"/>
    <property type="match status" value="1"/>
</dbReference>
<dbReference type="GO" id="GO:0005886">
    <property type="term" value="C:plasma membrane"/>
    <property type="evidence" value="ECO:0007669"/>
    <property type="project" value="TreeGrafter"/>
</dbReference>
<evidence type="ECO:0000259" key="3">
    <source>
        <dbReference type="PROSITE" id="PS50002"/>
    </source>
</evidence>
<dbReference type="SMART" id="SM00326">
    <property type="entry name" value="SH3"/>
    <property type="match status" value="1"/>
</dbReference>
<dbReference type="InterPro" id="IPR001452">
    <property type="entry name" value="SH3_domain"/>
</dbReference>